<evidence type="ECO:0000313" key="4">
    <source>
        <dbReference type="Proteomes" id="UP001152622"/>
    </source>
</evidence>
<proteinExistence type="predicted"/>
<keyword evidence="4" id="KW-1185">Reference proteome</keyword>
<dbReference type="InterPro" id="IPR000477">
    <property type="entry name" value="RT_dom"/>
</dbReference>
<organism evidence="3 4">
    <name type="scientific">Synaphobranchus kaupii</name>
    <name type="common">Kaup's arrowtooth eel</name>
    <dbReference type="NCBI Taxonomy" id="118154"/>
    <lineage>
        <taxon>Eukaryota</taxon>
        <taxon>Metazoa</taxon>
        <taxon>Chordata</taxon>
        <taxon>Craniata</taxon>
        <taxon>Vertebrata</taxon>
        <taxon>Euteleostomi</taxon>
        <taxon>Actinopterygii</taxon>
        <taxon>Neopterygii</taxon>
        <taxon>Teleostei</taxon>
        <taxon>Anguilliformes</taxon>
        <taxon>Synaphobranchidae</taxon>
        <taxon>Synaphobranchus</taxon>
    </lineage>
</organism>
<dbReference type="Pfam" id="PF00078">
    <property type="entry name" value="RVT_1"/>
    <property type="match status" value="1"/>
</dbReference>
<dbReference type="OrthoDB" id="416119at2759"/>
<dbReference type="EMBL" id="JAINUF010000020">
    <property type="protein sequence ID" value="KAJ8335402.1"/>
    <property type="molecule type" value="Genomic_DNA"/>
</dbReference>
<protein>
    <recommendedName>
        <fullName evidence="2">Reverse transcriptase domain-containing protein</fullName>
    </recommendedName>
</protein>
<evidence type="ECO:0000259" key="2">
    <source>
        <dbReference type="Pfam" id="PF00078"/>
    </source>
</evidence>
<evidence type="ECO:0000313" key="3">
    <source>
        <dbReference type="EMBL" id="KAJ8335402.1"/>
    </source>
</evidence>
<dbReference type="PANTHER" id="PTHR19446">
    <property type="entry name" value="REVERSE TRANSCRIPTASES"/>
    <property type="match status" value="1"/>
</dbReference>
<gene>
    <name evidence="3" type="ORF">SKAU_G00387440</name>
</gene>
<accession>A0A9Q1IDA4</accession>
<dbReference type="Proteomes" id="UP001152622">
    <property type="component" value="Chromosome 20"/>
</dbReference>
<evidence type="ECO:0000256" key="1">
    <source>
        <dbReference type="SAM" id="MobiDB-lite"/>
    </source>
</evidence>
<feature type="compositionally biased region" description="Basic and acidic residues" evidence="1">
    <location>
        <begin position="102"/>
        <end position="118"/>
    </location>
</feature>
<name>A0A9Q1IDA4_SYNKA</name>
<dbReference type="AlphaFoldDB" id="A0A9Q1IDA4"/>
<feature type="domain" description="Reverse transcriptase" evidence="2">
    <location>
        <begin position="213"/>
        <end position="329"/>
    </location>
</feature>
<comment type="caution">
    <text evidence="3">The sequence shown here is derived from an EMBL/GenBank/DDBJ whole genome shotgun (WGS) entry which is preliminary data.</text>
</comment>
<sequence length="336" mass="37589">MWHIMARGPFRQFLERCKTEDLGPFQVESMEHRNHRVVIVNMFDMNLPYESICRFLERYAKVGHINVECELVVCTEEPMEAEASSRLRGEMRRVKAAAAGERSSRAKLKADAKERPAEGAEEVDLELEDSEGLQPRKACKGPGESRKLVKLRAVQSRQSAGYIEELTSGQGEVLQQQQDKLDAAVLFYSVLFGREERDVEEGGQAGDTALEGGGTWRLVTLLCTDCKVLGKVLANRAKEVLGEVLGPDQTCGVPGRMGSQNLVLLWDVLSWARSRRGCLGVISFNQQKAFDRVDHGFLAQVLRKMGFGEGFIAWVKTLYNGVYSRVKVNKTKGHQP</sequence>
<feature type="region of interest" description="Disordered" evidence="1">
    <location>
        <begin position="98"/>
        <end position="141"/>
    </location>
</feature>
<reference evidence="3" key="1">
    <citation type="journal article" date="2023" name="Science">
        <title>Genome structures resolve the early diversification of teleost fishes.</title>
        <authorList>
            <person name="Parey E."/>
            <person name="Louis A."/>
            <person name="Montfort J."/>
            <person name="Bouchez O."/>
            <person name="Roques C."/>
            <person name="Iampietro C."/>
            <person name="Lluch J."/>
            <person name="Castinel A."/>
            <person name="Donnadieu C."/>
            <person name="Desvignes T."/>
            <person name="Floi Bucao C."/>
            <person name="Jouanno E."/>
            <person name="Wen M."/>
            <person name="Mejri S."/>
            <person name="Dirks R."/>
            <person name="Jansen H."/>
            <person name="Henkel C."/>
            <person name="Chen W.J."/>
            <person name="Zahm M."/>
            <person name="Cabau C."/>
            <person name="Klopp C."/>
            <person name="Thompson A.W."/>
            <person name="Robinson-Rechavi M."/>
            <person name="Braasch I."/>
            <person name="Lecointre G."/>
            <person name="Bobe J."/>
            <person name="Postlethwait J.H."/>
            <person name="Berthelot C."/>
            <person name="Roest Crollius H."/>
            <person name="Guiguen Y."/>
        </authorList>
    </citation>
    <scope>NUCLEOTIDE SEQUENCE</scope>
    <source>
        <strain evidence="3">WJC10195</strain>
    </source>
</reference>
<feature type="compositionally biased region" description="Acidic residues" evidence="1">
    <location>
        <begin position="119"/>
        <end position="131"/>
    </location>
</feature>